<gene>
    <name evidence="8" type="ORF">OCU04_000775</name>
</gene>
<dbReference type="AlphaFoldDB" id="A0A9X0AWU6"/>
<feature type="transmembrane region" description="Helical" evidence="7">
    <location>
        <begin position="204"/>
        <end position="223"/>
    </location>
</feature>
<dbReference type="FunFam" id="1.20.1250.20:FF:000247">
    <property type="entry name" value="MFS general substrate transporter"/>
    <property type="match status" value="1"/>
</dbReference>
<protein>
    <recommendedName>
        <fullName evidence="10">Allantoate permease</fullName>
    </recommendedName>
</protein>
<comment type="subcellular location">
    <subcellularLocation>
        <location evidence="1">Membrane</location>
        <topology evidence="1">Multi-pass membrane protein</topology>
    </subcellularLocation>
</comment>
<evidence type="ECO:0000313" key="9">
    <source>
        <dbReference type="Proteomes" id="UP001152300"/>
    </source>
</evidence>
<feature type="transmembrane region" description="Helical" evidence="7">
    <location>
        <begin position="267"/>
        <end position="288"/>
    </location>
</feature>
<keyword evidence="9" id="KW-1185">Reference proteome</keyword>
<feature type="compositionally biased region" description="Basic and acidic residues" evidence="6">
    <location>
        <begin position="1"/>
        <end position="11"/>
    </location>
</feature>
<sequence>MSKIVPDKSEPKSNPSQKPDETLQYEEVTTFGDPLPAKNATFVSTTSDLDEDGSAFAKNPFLDPDVAEHWTRIYEKSQYECRHVFDPNFSWTEEEERQLVRRLDWRVCLWACVMFFGLQVDRGNLVQAVADNLLTDLKLTTDEYNFGNNIFLFSFLLAELPSQLISKKIGPDRWIPMQISLWSIVAMSQCAIQGKSGFYATRSMLGLLEGGFIPDIVLWLSYFYTSKELPVRLSFFWTTLSGTTIITSILAYALLHMRGVSGWAGWRWLFLIEGLITLLVGLSSFFMMPASAVQTKAWFRPKGWFTDREISIVVNRILRDDPSKGDMHNRQAITPKRLWNAAKDYDLWPLYAIGLIAFIPQSPPSSYISLTLRNLGFSTFNTSLLTIPYSVFHIITLLLLTQLSERTNERTLVSMIQPLWTLPCIIALRFWPGSGVQAWNTYALVTVLLSYPYCHAILVAWTSKNSNNVGTRSVSSALYNMAVQLGNICGNFIYRTDDKPLYHRGNTQLIIINIAAIVVFLLTKVYYVMRNKQRDKVWNAMTAEQQQDYKRNATVTGSSRLDFRFAH</sequence>
<dbReference type="InterPro" id="IPR011701">
    <property type="entry name" value="MFS"/>
</dbReference>
<feature type="transmembrane region" description="Helical" evidence="7">
    <location>
        <begin position="380"/>
        <end position="400"/>
    </location>
</feature>
<keyword evidence="3 7" id="KW-0812">Transmembrane</keyword>
<evidence type="ECO:0000256" key="1">
    <source>
        <dbReference type="ARBA" id="ARBA00004141"/>
    </source>
</evidence>
<comment type="caution">
    <text evidence="8">The sequence shown here is derived from an EMBL/GenBank/DDBJ whole genome shotgun (WGS) entry which is preliminary data.</text>
</comment>
<evidence type="ECO:0000256" key="6">
    <source>
        <dbReference type="SAM" id="MobiDB-lite"/>
    </source>
</evidence>
<name>A0A9X0AWU6_9HELO</name>
<dbReference type="OrthoDB" id="1935484at2759"/>
<dbReference type="InterPro" id="IPR036259">
    <property type="entry name" value="MFS_trans_sf"/>
</dbReference>
<organism evidence="8 9">
    <name type="scientific">Sclerotinia nivalis</name>
    <dbReference type="NCBI Taxonomy" id="352851"/>
    <lineage>
        <taxon>Eukaryota</taxon>
        <taxon>Fungi</taxon>
        <taxon>Dikarya</taxon>
        <taxon>Ascomycota</taxon>
        <taxon>Pezizomycotina</taxon>
        <taxon>Leotiomycetes</taxon>
        <taxon>Helotiales</taxon>
        <taxon>Sclerotiniaceae</taxon>
        <taxon>Sclerotinia</taxon>
    </lineage>
</organism>
<dbReference type="Proteomes" id="UP001152300">
    <property type="component" value="Unassembled WGS sequence"/>
</dbReference>
<dbReference type="FunFam" id="1.20.1250.20:FF:000106">
    <property type="entry name" value="MFS transporter, putative"/>
    <property type="match status" value="1"/>
</dbReference>
<accession>A0A9X0AWU6</accession>
<feature type="transmembrane region" description="Helical" evidence="7">
    <location>
        <begin position="443"/>
        <end position="462"/>
    </location>
</feature>
<proteinExistence type="predicted"/>
<feature type="transmembrane region" description="Helical" evidence="7">
    <location>
        <begin position="235"/>
        <end position="255"/>
    </location>
</feature>
<dbReference type="PANTHER" id="PTHR43791:SF29">
    <property type="entry name" value="MAJOR FACILITATOR SUPERFAMILY (MFS) PROFILE DOMAIN-CONTAINING PROTEIN"/>
    <property type="match status" value="1"/>
</dbReference>
<reference evidence="8" key="1">
    <citation type="submission" date="2022-11" db="EMBL/GenBank/DDBJ databases">
        <title>Genome Resource of Sclerotinia nivalis Strain SnTB1, a Plant Pathogen Isolated from American Ginseng.</title>
        <authorList>
            <person name="Fan S."/>
        </authorList>
    </citation>
    <scope>NUCLEOTIDE SEQUENCE</scope>
    <source>
        <strain evidence="8">SnTB1</strain>
    </source>
</reference>
<feature type="transmembrane region" description="Helical" evidence="7">
    <location>
        <begin position="506"/>
        <end position="527"/>
    </location>
</feature>
<keyword evidence="4 7" id="KW-1133">Transmembrane helix</keyword>
<evidence type="ECO:0000256" key="5">
    <source>
        <dbReference type="ARBA" id="ARBA00023136"/>
    </source>
</evidence>
<dbReference type="SUPFAM" id="SSF103473">
    <property type="entry name" value="MFS general substrate transporter"/>
    <property type="match status" value="1"/>
</dbReference>
<feature type="transmembrane region" description="Helical" evidence="7">
    <location>
        <begin position="474"/>
        <end position="494"/>
    </location>
</feature>
<dbReference type="EMBL" id="JAPEIS010000001">
    <property type="protein sequence ID" value="KAJ8070400.1"/>
    <property type="molecule type" value="Genomic_DNA"/>
</dbReference>
<evidence type="ECO:0000256" key="4">
    <source>
        <dbReference type="ARBA" id="ARBA00022989"/>
    </source>
</evidence>
<evidence type="ECO:0008006" key="10">
    <source>
        <dbReference type="Google" id="ProtNLM"/>
    </source>
</evidence>
<keyword evidence="5 7" id="KW-0472">Membrane</keyword>
<dbReference type="GO" id="GO:0022857">
    <property type="term" value="F:transmembrane transporter activity"/>
    <property type="evidence" value="ECO:0007669"/>
    <property type="project" value="InterPro"/>
</dbReference>
<keyword evidence="2" id="KW-0813">Transport</keyword>
<dbReference type="PANTHER" id="PTHR43791">
    <property type="entry name" value="PERMEASE-RELATED"/>
    <property type="match status" value="1"/>
</dbReference>
<evidence type="ECO:0000256" key="2">
    <source>
        <dbReference type="ARBA" id="ARBA00022448"/>
    </source>
</evidence>
<dbReference type="GO" id="GO:0016020">
    <property type="term" value="C:membrane"/>
    <property type="evidence" value="ECO:0007669"/>
    <property type="project" value="UniProtKB-SubCell"/>
</dbReference>
<evidence type="ECO:0000256" key="3">
    <source>
        <dbReference type="ARBA" id="ARBA00022692"/>
    </source>
</evidence>
<evidence type="ECO:0000313" key="8">
    <source>
        <dbReference type="EMBL" id="KAJ8070400.1"/>
    </source>
</evidence>
<dbReference type="Pfam" id="PF07690">
    <property type="entry name" value="MFS_1"/>
    <property type="match status" value="1"/>
</dbReference>
<feature type="transmembrane region" description="Helical" evidence="7">
    <location>
        <begin position="412"/>
        <end position="431"/>
    </location>
</feature>
<feature type="region of interest" description="Disordered" evidence="6">
    <location>
        <begin position="1"/>
        <end position="21"/>
    </location>
</feature>
<evidence type="ECO:0000256" key="7">
    <source>
        <dbReference type="SAM" id="Phobius"/>
    </source>
</evidence>
<dbReference type="Gene3D" id="1.20.1250.20">
    <property type="entry name" value="MFS general substrate transporter like domains"/>
    <property type="match status" value="2"/>
</dbReference>